<reference evidence="4" key="1">
    <citation type="submission" date="2025-08" db="UniProtKB">
        <authorList>
            <consortium name="RefSeq"/>
        </authorList>
    </citation>
    <scope>IDENTIFICATION</scope>
    <source>
        <tissue evidence="4">Seedling</tissue>
    </source>
</reference>
<sequence length="684" mass="79849">MWVENFKNFWYSWNIHIFILLSLFSQIILVLFASFRQRSRNIILGLFLWSIYLMADWIAIYAIGLISNGQSDPSKGNKNILAFWVSFLLLHLGGPDSITSFSLEDNQLWIRHLFRLIAKLFAAAYILFQTFPNNNIWFPTILVLLVGAIKYAERLTAMYLANLKRFESTTLPKPNPGHDYEESVAKYSQTRSVKVVEQTQITVVENLEHSYKDRSLDDSKKPEDMDMEILITAYFLFQDFKGLLVGFILNPSDQKSSRNFFLHISSADVSFRLMEYELSLMYQLLHTKVSVVFTGIGLLVRFISVCCMIVAFISYHYLVDKNRLENSELILGYVLVSGAIFVDIISGIKLCFSDWLLMYIYLKSWKKYIPVLADRMSPEPHKSWSAYLSNKMNSIRDRILQGRRWSRSVSQYNMITLCLKLNRLEKWPFSDRVISKLDKDHIFWYFTSVEKKIEELQCLIFRELKEKSLDPSDAMKACSHRGDWALLRSKSYVKLQWSINEFHHAESLILWHLATELCYQDNDHTDTGKIICKNISDYMFYLLVKKPELLAPVLGNMWQIVFQDTLEEAKRFFSKHFVKDHQKACKKLSNVKPKYRPAEVKGNSSKSVLFDACRLANQLQSLGENRWDLMSRVWVELLCYSASNCQAIVHAQQLRQGGELLTFTWLLMNHLGVGSQFHEQQIKK</sequence>
<name>A0ABM4A227_ZIZJJ</name>
<evidence type="ECO:0000313" key="4">
    <source>
        <dbReference type="RefSeq" id="XP_060670787.1"/>
    </source>
</evidence>
<dbReference type="PANTHER" id="PTHR31325">
    <property type="entry name" value="OS01G0798800 PROTEIN-RELATED"/>
    <property type="match status" value="1"/>
</dbReference>
<gene>
    <name evidence="4" type="primary">LOC107419135</name>
</gene>
<dbReference type="GeneID" id="107419135"/>
<evidence type="ECO:0000313" key="3">
    <source>
        <dbReference type="Proteomes" id="UP001652623"/>
    </source>
</evidence>
<dbReference type="Pfam" id="PF04578">
    <property type="entry name" value="DUF594"/>
    <property type="match status" value="1"/>
</dbReference>
<proteinExistence type="predicted"/>
<keyword evidence="3" id="KW-1185">Reference proteome</keyword>
<dbReference type="InterPro" id="IPR007658">
    <property type="entry name" value="DUF594"/>
</dbReference>
<feature type="transmembrane region" description="Helical" evidence="1">
    <location>
        <begin position="81"/>
        <end position="101"/>
    </location>
</feature>
<feature type="transmembrane region" description="Helical" evidence="1">
    <location>
        <begin position="42"/>
        <end position="66"/>
    </location>
</feature>
<keyword evidence="1" id="KW-1133">Transmembrane helix</keyword>
<keyword evidence="1" id="KW-0472">Membrane</keyword>
<feature type="transmembrane region" description="Helical" evidence="1">
    <location>
        <begin position="136"/>
        <end position="152"/>
    </location>
</feature>
<dbReference type="RefSeq" id="XP_060670787.1">
    <property type="nucleotide sequence ID" value="XM_060814804.1"/>
</dbReference>
<dbReference type="InterPro" id="IPR025315">
    <property type="entry name" value="DUF4220"/>
</dbReference>
<feature type="transmembrane region" description="Helical" evidence="1">
    <location>
        <begin position="113"/>
        <end position="130"/>
    </location>
</feature>
<evidence type="ECO:0000256" key="1">
    <source>
        <dbReference type="SAM" id="Phobius"/>
    </source>
</evidence>
<accession>A0ABM4A227</accession>
<dbReference type="Pfam" id="PF13968">
    <property type="entry name" value="DUF4220"/>
    <property type="match status" value="1"/>
</dbReference>
<feature type="transmembrane region" description="Helical" evidence="1">
    <location>
        <begin position="330"/>
        <end position="357"/>
    </location>
</feature>
<feature type="transmembrane region" description="Helical" evidence="1">
    <location>
        <begin position="291"/>
        <end position="318"/>
    </location>
</feature>
<feature type="domain" description="DUF4220" evidence="2">
    <location>
        <begin position="49"/>
        <end position="416"/>
    </location>
</feature>
<evidence type="ECO:0000259" key="2">
    <source>
        <dbReference type="Pfam" id="PF13968"/>
    </source>
</evidence>
<keyword evidence="1" id="KW-0812">Transmembrane</keyword>
<organism evidence="3 4">
    <name type="scientific">Ziziphus jujuba</name>
    <name type="common">Chinese jujube</name>
    <name type="synonym">Ziziphus sativa</name>
    <dbReference type="NCBI Taxonomy" id="326968"/>
    <lineage>
        <taxon>Eukaryota</taxon>
        <taxon>Viridiplantae</taxon>
        <taxon>Streptophyta</taxon>
        <taxon>Embryophyta</taxon>
        <taxon>Tracheophyta</taxon>
        <taxon>Spermatophyta</taxon>
        <taxon>Magnoliopsida</taxon>
        <taxon>eudicotyledons</taxon>
        <taxon>Gunneridae</taxon>
        <taxon>Pentapetalae</taxon>
        <taxon>rosids</taxon>
        <taxon>fabids</taxon>
        <taxon>Rosales</taxon>
        <taxon>Rhamnaceae</taxon>
        <taxon>Paliureae</taxon>
        <taxon>Ziziphus</taxon>
    </lineage>
</organism>
<dbReference type="Proteomes" id="UP001652623">
    <property type="component" value="Chromosome 2"/>
</dbReference>
<feature type="transmembrane region" description="Helical" evidence="1">
    <location>
        <begin position="15"/>
        <end position="35"/>
    </location>
</feature>
<protein>
    <submittedName>
        <fullName evidence="4">Uncharacterized protein LOC107419135</fullName>
    </submittedName>
</protein>